<evidence type="ECO:0000313" key="2">
    <source>
        <dbReference type="Proteomes" id="UP000008144"/>
    </source>
</evidence>
<accession>H2XQ97</accession>
<dbReference type="InParanoid" id="H2XQ97"/>
<dbReference type="AlphaFoldDB" id="H2XQ97"/>
<protein>
    <submittedName>
        <fullName evidence="1">Uncharacterized protein</fullName>
    </submittedName>
</protein>
<dbReference type="Proteomes" id="UP000008144">
    <property type="component" value="Unassembled WGS sequence"/>
</dbReference>
<name>H2XQ97_CIOIN</name>
<dbReference type="Pfam" id="PF00287">
    <property type="entry name" value="Na_K-ATPase"/>
    <property type="match status" value="1"/>
</dbReference>
<reference evidence="2" key="1">
    <citation type="journal article" date="2002" name="Science">
        <title>The draft genome of Ciona intestinalis: insights into chordate and vertebrate origins.</title>
        <authorList>
            <person name="Dehal P."/>
            <person name="Satou Y."/>
            <person name="Campbell R.K."/>
            <person name="Chapman J."/>
            <person name="Degnan B."/>
            <person name="De Tomaso A."/>
            <person name="Davidson B."/>
            <person name="Di Gregorio A."/>
            <person name="Gelpke M."/>
            <person name="Goodstein D.M."/>
            <person name="Harafuji N."/>
            <person name="Hastings K.E."/>
            <person name="Ho I."/>
            <person name="Hotta K."/>
            <person name="Huang W."/>
            <person name="Kawashima T."/>
            <person name="Lemaire P."/>
            <person name="Martinez D."/>
            <person name="Meinertzhagen I.A."/>
            <person name="Necula S."/>
            <person name="Nonaka M."/>
            <person name="Putnam N."/>
            <person name="Rash S."/>
            <person name="Saiga H."/>
            <person name="Satake M."/>
            <person name="Terry A."/>
            <person name="Yamada L."/>
            <person name="Wang H.G."/>
            <person name="Awazu S."/>
            <person name="Azumi K."/>
            <person name="Boore J."/>
            <person name="Branno M."/>
            <person name="Chin-Bow S."/>
            <person name="DeSantis R."/>
            <person name="Doyle S."/>
            <person name="Francino P."/>
            <person name="Keys D.N."/>
            <person name="Haga S."/>
            <person name="Hayashi H."/>
            <person name="Hino K."/>
            <person name="Imai K.S."/>
            <person name="Inaba K."/>
            <person name="Kano S."/>
            <person name="Kobayashi K."/>
            <person name="Kobayashi M."/>
            <person name="Lee B.I."/>
            <person name="Makabe K.W."/>
            <person name="Manohar C."/>
            <person name="Matassi G."/>
            <person name="Medina M."/>
            <person name="Mochizuki Y."/>
            <person name="Mount S."/>
            <person name="Morishita T."/>
            <person name="Miura S."/>
            <person name="Nakayama A."/>
            <person name="Nishizaka S."/>
            <person name="Nomoto H."/>
            <person name="Ohta F."/>
            <person name="Oishi K."/>
            <person name="Rigoutsos I."/>
            <person name="Sano M."/>
            <person name="Sasaki A."/>
            <person name="Sasakura Y."/>
            <person name="Shoguchi E."/>
            <person name="Shin-i T."/>
            <person name="Spagnuolo A."/>
            <person name="Stainier D."/>
            <person name="Suzuki M.M."/>
            <person name="Tassy O."/>
            <person name="Takatori N."/>
            <person name="Tokuoka M."/>
            <person name="Yagi K."/>
            <person name="Yoshizaki F."/>
            <person name="Wada S."/>
            <person name="Zhang C."/>
            <person name="Hyatt P.D."/>
            <person name="Larimer F."/>
            <person name="Detter C."/>
            <person name="Doggett N."/>
            <person name="Glavina T."/>
            <person name="Hawkins T."/>
            <person name="Richardson P."/>
            <person name="Lucas S."/>
            <person name="Kohara Y."/>
            <person name="Levine M."/>
            <person name="Satoh N."/>
            <person name="Rokhsar D.S."/>
        </authorList>
    </citation>
    <scope>NUCLEOTIDE SEQUENCE [LARGE SCALE GENOMIC DNA]</scope>
</reference>
<dbReference type="InterPro" id="IPR000402">
    <property type="entry name" value="Na/K_ATPase_sub_beta"/>
</dbReference>
<dbReference type="GO" id="GO:0006813">
    <property type="term" value="P:potassium ion transport"/>
    <property type="evidence" value="ECO:0007669"/>
    <property type="project" value="InterPro"/>
</dbReference>
<organism evidence="1 2">
    <name type="scientific">Ciona intestinalis</name>
    <name type="common">Transparent sea squirt</name>
    <name type="synonym">Ascidia intestinalis</name>
    <dbReference type="NCBI Taxonomy" id="7719"/>
    <lineage>
        <taxon>Eukaryota</taxon>
        <taxon>Metazoa</taxon>
        <taxon>Chordata</taxon>
        <taxon>Tunicata</taxon>
        <taxon>Ascidiacea</taxon>
        <taxon>Phlebobranchia</taxon>
        <taxon>Cionidae</taxon>
        <taxon>Ciona</taxon>
    </lineage>
</organism>
<dbReference type="Gene3D" id="1.20.5.170">
    <property type="match status" value="1"/>
</dbReference>
<evidence type="ECO:0000313" key="1">
    <source>
        <dbReference type="Ensembl" id="ENSCINP00000031831.1"/>
    </source>
</evidence>
<dbReference type="Ensembl" id="ENSCINT00000030541.1">
    <property type="protein sequence ID" value="ENSCINP00000031831.1"/>
    <property type="gene ID" value="ENSCING00000020277.1"/>
</dbReference>
<sequence length="64" mass="7264">MSNKDSDSDAGEGRCQSCMSSTKDKFNGFLSFLWNPQEKTVLGRGGKSWGKYRIVVCKIYFYPN</sequence>
<reference evidence="1" key="2">
    <citation type="submission" date="2025-08" db="UniProtKB">
        <authorList>
            <consortium name="Ensembl"/>
        </authorList>
    </citation>
    <scope>IDENTIFICATION</scope>
</reference>
<dbReference type="GO" id="GO:0005890">
    <property type="term" value="C:sodium:potassium-exchanging ATPase complex"/>
    <property type="evidence" value="ECO:0007669"/>
    <property type="project" value="InterPro"/>
</dbReference>
<keyword evidence="2" id="KW-1185">Reference proteome</keyword>
<reference evidence="1" key="3">
    <citation type="submission" date="2025-09" db="UniProtKB">
        <authorList>
            <consortium name="Ensembl"/>
        </authorList>
    </citation>
    <scope>IDENTIFICATION</scope>
</reference>
<proteinExistence type="predicted"/>
<dbReference type="GO" id="GO:0006814">
    <property type="term" value="P:sodium ion transport"/>
    <property type="evidence" value="ECO:0007669"/>
    <property type="project" value="InterPro"/>
</dbReference>
<dbReference type="HOGENOM" id="CLU_2866974_0_0_1"/>